<dbReference type="SMART" id="SM00827">
    <property type="entry name" value="PKS_AT"/>
    <property type="match status" value="1"/>
</dbReference>
<dbReference type="InterPro" id="IPR001227">
    <property type="entry name" value="Ac_transferase_dom_sf"/>
</dbReference>
<evidence type="ECO:0000313" key="2">
    <source>
        <dbReference type="EMBL" id="MDY0746673.1"/>
    </source>
</evidence>
<comment type="caution">
    <text evidence="2">The sequence shown here is derived from an EMBL/GenBank/DDBJ whole genome shotgun (WGS) entry which is preliminary data.</text>
</comment>
<dbReference type="InterPro" id="IPR016035">
    <property type="entry name" value="Acyl_Trfase/lysoPLipase"/>
</dbReference>
<dbReference type="SUPFAM" id="SSF55048">
    <property type="entry name" value="Probable ACP-binding domain of malonyl-CoA ACP transacylase"/>
    <property type="match status" value="1"/>
</dbReference>
<keyword evidence="3" id="KW-1185">Reference proteome</keyword>
<name>A0ABU5DLS9_9BURK</name>
<dbReference type="InterPro" id="IPR050858">
    <property type="entry name" value="Mal-CoA-ACP_Trans/PKS_FabD"/>
</dbReference>
<dbReference type="Proteomes" id="UP001285263">
    <property type="component" value="Unassembled WGS sequence"/>
</dbReference>
<proteinExistence type="predicted"/>
<dbReference type="InterPro" id="IPR014043">
    <property type="entry name" value="Acyl_transferase_dom"/>
</dbReference>
<organism evidence="2 3">
    <name type="scientific">Roseateles agri</name>
    <dbReference type="NCBI Taxonomy" id="3098619"/>
    <lineage>
        <taxon>Bacteria</taxon>
        <taxon>Pseudomonadati</taxon>
        <taxon>Pseudomonadota</taxon>
        <taxon>Betaproteobacteria</taxon>
        <taxon>Burkholderiales</taxon>
        <taxon>Sphaerotilaceae</taxon>
        <taxon>Roseateles</taxon>
    </lineage>
</organism>
<dbReference type="PANTHER" id="PTHR42681">
    <property type="entry name" value="MALONYL-COA-ACYL CARRIER PROTEIN TRANSACYLASE, MITOCHONDRIAL"/>
    <property type="match status" value="1"/>
</dbReference>
<keyword evidence="2" id="KW-0808">Transferase</keyword>
<gene>
    <name evidence="2" type="ORF">SNE35_19325</name>
</gene>
<dbReference type="InterPro" id="IPR016036">
    <property type="entry name" value="Malonyl_transacylase_ACP-bd"/>
</dbReference>
<dbReference type="Gene3D" id="3.40.366.10">
    <property type="entry name" value="Malonyl-Coenzyme A Acyl Carrier Protein, domain 2"/>
    <property type="match status" value="1"/>
</dbReference>
<dbReference type="PANTHER" id="PTHR42681:SF6">
    <property type="entry name" value="BLL0263 PROTEIN"/>
    <property type="match status" value="1"/>
</dbReference>
<protein>
    <submittedName>
        <fullName evidence="2">Acyltransferase domain-containing protein</fullName>
    </submittedName>
</protein>
<evidence type="ECO:0000313" key="3">
    <source>
        <dbReference type="Proteomes" id="UP001285263"/>
    </source>
</evidence>
<evidence type="ECO:0000259" key="1">
    <source>
        <dbReference type="SMART" id="SM00827"/>
    </source>
</evidence>
<sequence length="292" mass="30570">MGLAVVFSGQGMQHPQMLPWLDERRVADMPGWRKALEDPAWAARNANAQPLLTGLALAAWQDLAPLLPRPEAVAGYSVGELAAFAVAGVFEPSTAQALAVQRAAAMDRCPPGGLVAVTGLAPDAIAALCTTTGCHVAIENGFDTVVLGGPHASLAAMRAQAEVSGAHCTPLRVEVSSHTPAMQPAADAFATLLADLTLRAPTLPLFSNACGERLWNAPQAADALAAQIARTVRWATCMDQIQARRATCVLEIGPGGALARLWNQRHPGVQARSVDEFRSVAAVADWVARQIG</sequence>
<feature type="domain" description="Malonyl-CoA:ACP transacylase (MAT)" evidence="1">
    <location>
        <begin position="6"/>
        <end position="290"/>
    </location>
</feature>
<dbReference type="EMBL" id="JAXCLA010000006">
    <property type="protein sequence ID" value="MDY0746673.1"/>
    <property type="molecule type" value="Genomic_DNA"/>
</dbReference>
<dbReference type="GO" id="GO:0016746">
    <property type="term" value="F:acyltransferase activity"/>
    <property type="evidence" value="ECO:0007669"/>
    <property type="project" value="UniProtKB-KW"/>
</dbReference>
<dbReference type="SUPFAM" id="SSF52151">
    <property type="entry name" value="FabD/lysophospholipase-like"/>
    <property type="match status" value="1"/>
</dbReference>
<keyword evidence="2" id="KW-0012">Acyltransferase</keyword>
<dbReference type="RefSeq" id="WP_320424618.1">
    <property type="nucleotide sequence ID" value="NZ_JAXCLA010000006.1"/>
</dbReference>
<dbReference type="Pfam" id="PF00698">
    <property type="entry name" value="Acyl_transf_1"/>
    <property type="match status" value="1"/>
</dbReference>
<accession>A0ABU5DLS9</accession>
<reference evidence="2 3" key="1">
    <citation type="submission" date="2023-11" db="EMBL/GenBank/DDBJ databases">
        <title>Paucibacter sp. nov., isolated from fresh soil in Korea.</title>
        <authorList>
            <person name="Le N.T.T."/>
        </authorList>
    </citation>
    <scope>NUCLEOTIDE SEQUENCE [LARGE SCALE GENOMIC DNA]</scope>
    <source>
        <strain evidence="2 3">R3-3</strain>
    </source>
</reference>